<accession>A0A518AME4</accession>
<dbReference type="SUPFAM" id="SSF46689">
    <property type="entry name" value="Homeodomain-like"/>
    <property type="match status" value="2"/>
</dbReference>
<gene>
    <name evidence="5" type="primary">xylR_1</name>
    <name evidence="5" type="ORF">Pan181_20920</name>
</gene>
<keyword evidence="1" id="KW-0805">Transcription regulation</keyword>
<dbReference type="Gene3D" id="3.40.50.2300">
    <property type="match status" value="2"/>
</dbReference>
<dbReference type="GO" id="GO:0003700">
    <property type="term" value="F:DNA-binding transcription factor activity"/>
    <property type="evidence" value="ECO:0007669"/>
    <property type="project" value="InterPro"/>
</dbReference>
<dbReference type="Pfam" id="PF12833">
    <property type="entry name" value="HTH_18"/>
    <property type="match status" value="1"/>
</dbReference>
<dbReference type="CDD" id="cd01543">
    <property type="entry name" value="PBP1_XylR"/>
    <property type="match status" value="1"/>
</dbReference>
<dbReference type="Gene3D" id="1.10.10.60">
    <property type="entry name" value="Homeodomain-like"/>
    <property type="match status" value="1"/>
</dbReference>
<evidence type="ECO:0000313" key="5">
    <source>
        <dbReference type="EMBL" id="QDU55895.1"/>
    </source>
</evidence>
<dbReference type="AlphaFoldDB" id="A0A518AME4"/>
<keyword evidence="2" id="KW-0238">DNA-binding</keyword>
<evidence type="ECO:0000256" key="3">
    <source>
        <dbReference type="ARBA" id="ARBA00023163"/>
    </source>
</evidence>
<reference evidence="5 6" key="1">
    <citation type="submission" date="2019-02" db="EMBL/GenBank/DDBJ databases">
        <title>Deep-cultivation of Planctomycetes and their phenomic and genomic characterization uncovers novel biology.</title>
        <authorList>
            <person name="Wiegand S."/>
            <person name="Jogler M."/>
            <person name="Boedeker C."/>
            <person name="Pinto D."/>
            <person name="Vollmers J."/>
            <person name="Rivas-Marin E."/>
            <person name="Kohn T."/>
            <person name="Peeters S.H."/>
            <person name="Heuer A."/>
            <person name="Rast P."/>
            <person name="Oberbeckmann S."/>
            <person name="Bunk B."/>
            <person name="Jeske O."/>
            <person name="Meyerdierks A."/>
            <person name="Storesund J.E."/>
            <person name="Kallscheuer N."/>
            <person name="Luecker S."/>
            <person name="Lage O.M."/>
            <person name="Pohl T."/>
            <person name="Merkel B.J."/>
            <person name="Hornburger P."/>
            <person name="Mueller R.-W."/>
            <person name="Bruemmer F."/>
            <person name="Labrenz M."/>
            <person name="Spormann A.M."/>
            <person name="Op den Camp H."/>
            <person name="Overmann J."/>
            <person name="Amann R."/>
            <person name="Jetten M.S.M."/>
            <person name="Mascher T."/>
            <person name="Medema M.H."/>
            <person name="Devos D.P."/>
            <person name="Kaster A.-K."/>
            <person name="Ovreas L."/>
            <person name="Rohde M."/>
            <person name="Galperin M.Y."/>
            <person name="Jogler C."/>
        </authorList>
    </citation>
    <scope>NUCLEOTIDE SEQUENCE [LARGE SCALE GENOMIC DNA]</scope>
    <source>
        <strain evidence="5 6">Pan181</strain>
    </source>
</reference>
<proteinExistence type="predicted"/>
<dbReference type="InterPro" id="IPR018060">
    <property type="entry name" value="HTH_AraC"/>
</dbReference>
<dbReference type="OrthoDB" id="6003540at2"/>
<evidence type="ECO:0000313" key="6">
    <source>
        <dbReference type="Proteomes" id="UP000315750"/>
    </source>
</evidence>
<dbReference type="KEGG" id="amuc:Pan181_20920"/>
<dbReference type="EMBL" id="CP036278">
    <property type="protein sequence ID" value="QDU55895.1"/>
    <property type="molecule type" value="Genomic_DNA"/>
</dbReference>
<keyword evidence="3" id="KW-0804">Transcription</keyword>
<dbReference type="SMART" id="SM00342">
    <property type="entry name" value="HTH_ARAC"/>
    <property type="match status" value="1"/>
</dbReference>
<dbReference type="GO" id="GO:0000976">
    <property type="term" value="F:transcription cis-regulatory region binding"/>
    <property type="evidence" value="ECO:0007669"/>
    <property type="project" value="TreeGrafter"/>
</dbReference>
<dbReference type="SUPFAM" id="SSF53822">
    <property type="entry name" value="Periplasmic binding protein-like I"/>
    <property type="match status" value="1"/>
</dbReference>
<dbReference type="InterPro" id="IPR028082">
    <property type="entry name" value="Peripla_BP_I"/>
</dbReference>
<dbReference type="Pfam" id="PF13377">
    <property type="entry name" value="Peripla_BP_3"/>
    <property type="match status" value="1"/>
</dbReference>
<evidence type="ECO:0000256" key="1">
    <source>
        <dbReference type="ARBA" id="ARBA00023015"/>
    </source>
</evidence>
<dbReference type="Proteomes" id="UP000315750">
    <property type="component" value="Chromosome"/>
</dbReference>
<organism evidence="5 6">
    <name type="scientific">Aeoliella mucimassa</name>
    <dbReference type="NCBI Taxonomy" id="2527972"/>
    <lineage>
        <taxon>Bacteria</taxon>
        <taxon>Pseudomonadati</taxon>
        <taxon>Planctomycetota</taxon>
        <taxon>Planctomycetia</taxon>
        <taxon>Pirellulales</taxon>
        <taxon>Lacipirellulaceae</taxon>
        <taxon>Aeoliella</taxon>
    </lineage>
</organism>
<dbReference type="PANTHER" id="PTHR30146">
    <property type="entry name" value="LACI-RELATED TRANSCRIPTIONAL REPRESSOR"/>
    <property type="match status" value="1"/>
</dbReference>
<feature type="domain" description="HTH araC/xylS-type" evidence="4">
    <location>
        <begin position="284"/>
        <end position="383"/>
    </location>
</feature>
<name>A0A518AME4_9BACT</name>
<dbReference type="InterPro" id="IPR009057">
    <property type="entry name" value="Homeodomain-like_sf"/>
</dbReference>
<dbReference type="RefSeq" id="WP_145246684.1">
    <property type="nucleotide sequence ID" value="NZ_CP036278.1"/>
</dbReference>
<evidence type="ECO:0000256" key="2">
    <source>
        <dbReference type="ARBA" id="ARBA00023125"/>
    </source>
</evidence>
<evidence type="ECO:0000259" key="4">
    <source>
        <dbReference type="PROSITE" id="PS01124"/>
    </source>
</evidence>
<protein>
    <submittedName>
        <fullName evidence="5">Xylose operon regulatory protein</fullName>
    </submittedName>
</protein>
<sequence>MTERSQQIALAFPRGSHQEVLIEGVTRYLADNALNWTFAVAPESLMLSVLDLVNWQGDGILAAINTEKEAECAVMLGIPTVNISSAMANCPVPRTMVDNYAIGELAAEHLLARGFRQFGFLGLENVQYSKDRWLGFNDTLEKQGVSATQLLAAPTFRFDGEVWHEQHKQLSTWLRSLPKPCGVFAVSDYRACHVLESCRESGYSVPDQVAVMGVDDEQVICEHVRPTLSSVARNDSLEGYKAAEMLDMLMRGEALPTNEIIVPPIEVVNRESTSAFAVSDERLRQALDYLHQYLHEPITIEELATHADVSRRWLEYAFRDVFNETPYQYLKRQRLLKAKQVLADEPKSSITQVARSTGFASVKQMRLAFQQAYGVSPGEFRRLLDS</sequence>
<dbReference type="PROSITE" id="PS01124">
    <property type="entry name" value="HTH_ARAC_FAMILY_2"/>
    <property type="match status" value="1"/>
</dbReference>
<dbReference type="PANTHER" id="PTHR30146:SF24">
    <property type="entry name" value="XYLOSE OPERON REGULATORY PROTEIN"/>
    <property type="match status" value="1"/>
</dbReference>
<keyword evidence="6" id="KW-1185">Reference proteome</keyword>
<dbReference type="InterPro" id="IPR046335">
    <property type="entry name" value="LacI/GalR-like_sensor"/>
</dbReference>